<gene>
    <name evidence="1" type="ORF">CA54_54310</name>
</gene>
<keyword evidence="2" id="KW-1185">Reference proteome</keyword>
<dbReference type="EMBL" id="SJPP01000003">
    <property type="protein sequence ID" value="TWU07026.1"/>
    <property type="molecule type" value="Genomic_DNA"/>
</dbReference>
<dbReference type="OrthoDB" id="4380123at2"/>
<organism evidence="1 2">
    <name type="scientific">Symmachiella macrocystis</name>
    <dbReference type="NCBI Taxonomy" id="2527985"/>
    <lineage>
        <taxon>Bacteria</taxon>
        <taxon>Pseudomonadati</taxon>
        <taxon>Planctomycetota</taxon>
        <taxon>Planctomycetia</taxon>
        <taxon>Planctomycetales</taxon>
        <taxon>Planctomycetaceae</taxon>
        <taxon>Symmachiella</taxon>
    </lineage>
</organism>
<dbReference type="Gene3D" id="3.60.60.10">
    <property type="entry name" value="Penicillin V Acylase, Chain A"/>
    <property type="match status" value="1"/>
</dbReference>
<evidence type="ECO:0008006" key="3">
    <source>
        <dbReference type="Google" id="ProtNLM"/>
    </source>
</evidence>
<dbReference type="AlphaFoldDB" id="A0A5C6B6W8"/>
<reference evidence="1 2" key="1">
    <citation type="submission" date="2019-02" db="EMBL/GenBank/DDBJ databases">
        <title>Deep-cultivation of Planctomycetes and their phenomic and genomic characterization uncovers novel biology.</title>
        <authorList>
            <person name="Wiegand S."/>
            <person name="Jogler M."/>
            <person name="Boedeker C."/>
            <person name="Pinto D."/>
            <person name="Vollmers J."/>
            <person name="Rivas-Marin E."/>
            <person name="Kohn T."/>
            <person name="Peeters S.H."/>
            <person name="Heuer A."/>
            <person name="Rast P."/>
            <person name="Oberbeckmann S."/>
            <person name="Bunk B."/>
            <person name="Jeske O."/>
            <person name="Meyerdierks A."/>
            <person name="Storesund J.E."/>
            <person name="Kallscheuer N."/>
            <person name="Luecker S."/>
            <person name="Lage O.M."/>
            <person name="Pohl T."/>
            <person name="Merkel B.J."/>
            <person name="Hornburger P."/>
            <person name="Mueller R.-W."/>
            <person name="Bruemmer F."/>
            <person name="Labrenz M."/>
            <person name="Spormann A.M."/>
            <person name="Op Den Camp H."/>
            <person name="Overmann J."/>
            <person name="Amann R."/>
            <person name="Jetten M.S.M."/>
            <person name="Mascher T."/>
            <person name="Medema M.H."/>
            <person name="Devos D.P."/>
            <person name="Kaster A.-K."/>
            <person name="Ovreas L."/>
            <person name="Rohde M."/>
            <person name="Galperin M.Y."/>
            <person name="Jogler C."/>
        </authorList>
    </citation>
    <scope>NUCLEOTIDE SEQUENCE [LARGE SCALE GENOMIC DNA]</scope>
    <source>
        <strain evidence="1 2">CA54</strain>
    </source>
</reference>
<dbReference type="RefSeq" id="WP_146373852.1">
    <property type="nucleotide sequence ID" value="NZ_SJPP01000003.1"/>
</dbReference>
<accession>A0A5C6B6W8</accession>
<dbReference type="Pfam" id="PF05742">
    <property type="entry name" value="TANGO2"/>
    <property type="match status" value="1"/>
</dbReference>
<sequence length="245" mass="26193">MCLLGVAFKTIPQHPVFLIANREESPLRQSTGPAIIKEPPGKSNWLGGTDLQAGGTWLGVNQQQMIVAVTNRQKQQLPQSPRSRGLLCRDLLGFSDIATAIAHARQQLLTGNYAGCNFLLAAPDTAVSIEAGDEFLITHLPPGIHLMANSDLNDPLDPRIGRVRLLLEGIDSELAEDWIPAAKKICGLSGEGSEPAICRTGSDWGTVSSSIIVLADAAAQSTYLHAAGPPSSTPYNDFSNMFQQL</sequence>
<evidence type="ECO:0000313" key="2">
    <source>
        <dbReference type="Proteomes" id="UP000320735"/>
    </source>
</evidence>
<name>A0A5C6B6W8_9PLAN</name>
<protein>
    <recommendedName>
        <fullName evidence="3">NRDE family protein</fullName>
    </recommendedName>
</protein>
<dbReference type="PANTHER" id="PTHR17985:SF8">
    <property type="entry name" value="TRANSPORT AND GOLGI ORGANIZATION PROTEIN 2 HOMOLOG"/>
    <property type="match status" value="1"/>
</dbReference>
<proteinExistence type="predicted"/>
<evidence type="ECO:0000313" key="1">
    <source>
        <dbReference type="EMBL" id="TWU07026.1"/>
    </source>
</evidence>
<dbReference type="PANTHER" id="PTHR17985">
    <property type="entry name" value="SER/THR-RICH PROTEIN T10 IN DGCR REGION"/>
    <property type="match status" value="1"/>
</dbReference>
<dbReference type="InterPro" id="IPR008551">
    <property type="entry name" value="TANGO2"/>
</dbReference>
<dbReference type="Proteomes" id="UP000320735">
    <property type="component" value="Unassembled WGS sequence"/>
</dbReference>
<comment type="caution">
    <text evidence="1">The sequence shown here is derived from an EMBL/GenBank/DDBJ whole genome shotgun (WGS) entry which is preliminary data.</text>
</comment>